<dbReference type="GeneID" id="78231059"/>
<comment type="caution">
    <text evidence="1">Lacks conserved residue(s) required for the propagation of feature annotation.</text>
</comment>
<organism evidence="3 4">
    <name type="scientific">Coprobacillus cateniformis</name>
    <dbReference type="NCBI Taxonomy" id="100884"/>
    <lineage>
        <taxon>Bacteria</taxon>
        <taxon>Bacillati</taxon>
        <taxon>Bacillota</taxon>
        <taxon>Erysipelotrichia</taxon>
        <taxon>Erysipelotrichales</taxon>
        <taxon>Coprobacillaceae</taxon>
        <taxon>Coprobacillus</taxon>
    </lineage>
</organism>
<dbReference type="eggNOG" id="COG3279">
    <property type="taxonomic scope" value="Bacteria"/>
</dbReference>
<dbReference type="PROSITE" id="PS50110">
    <property type="entry name" value="RESPONSE_REGULATORY"/>
    <property type="match status" value="1"/>
</dbReference>
<dbReference type="OrthoDB" id="1839448at2"/>
<feature type="domain" description="Response regulatory" evidence="2">
    <location>
        <begin position="2"/>
        <end position="120"/>
    </location>
</feature>
<dbReference type="AlphaFoldDB" id="E7G9K4"/>
<dbReference type="SMART" id="SM00448">
    <property type="entry name" value="REC"/>
    <property type="match status" value="1"/>
</dbReference>
<dbReference type="EMBL" id="ADKX01000026">
    <property type="protein sequence ID" value="EFW05298.1"/>
    <property type="molecule type" value="Genomic_DNA"/>
</dbReference>
<dbReference type="Gene3D" id="2.40.50.1020">
    <property type="entry name" value="LytTr DNA-binding domain"/>
    <property type="match status" value="1"/>
</dbReference>
<name>E7G9K4_9FIRM</name>
<dbReference type="HOGENOM" id="CLU_000445_14_2_9"/>
<dbReference type="Pfam" id="PF00072">
    <property type="entry name" value="Response_reg"/>
    <property type="match status" value="1"/>
</dbReference>
<evidence type="ECO:0000313" key="4">
    <source>
        <dbReference type="Proteomes" id="UP000003157"/>
    </source>
</evidence>
<evidence type="ECO:0000256" key="1">
    <source>
        <dbReference type="PROSITE-ProRule" id="PRU00169"/>
    </source>
</evidence>
<gene>
    <name evidence="3" type="ORF">HMPREF9488_01443</name>
</gene>
<dbReference type="GO" id="GO:0000160">
    <property type="term" value="P:phosphorelay signal transduction system"/>
    <property type="evidence" value="ECO:0007669"/>
    <property type="project" value="InterPro"/>
</dbReference>
<dbReference type="Proteomes" id="UP000003157">
    <property type="component" value="Unassembled WGS sequence"/>
</dbReference>
<dbReference type="InterPro" id="IPR001789">
    <property type="entry name" value="Sig_transdc_resp-reg_receiver"/>
</dbReference>
<dbReference type="InterPro" id="IPR011006">
    <property type="entry name" value="CheY-like_superfamily"/>
</dbReference>
<proteinExistence type="predicted"/>
<dbReference type="Gene3D" id="3.40.50.2300">
    <property type="match status" value="1"/>
</dbReference>
<evidence type="ECO:0000313" key="3">
    <source>
        <dbReference type="EMBL" id="EFW05298.1"/>
    </source>
</evidence>
<comment type="caution">
    <text evidence="3">The sequence shown here is derived from an EMBL/GenBank/DDBJ whole genome shotgun (WGS) entry which is preliminary data.</text>
</comment>
<protein>
    <recommendedName>
        <fullName evidence="2">Response regulatory domain-containing protein</fullName>
    </recommendedName>
</protein>
<reference evidence="3 4" key="1">
    <citation type="submission" date="2010-12" db="EMBL/GenBank/DDBJ databases">
        <title>The Genome Sequence of Coprobacillus sp. strain 29_1.</title>
        <authorList>
            <consortium name="The Broad Institute Genome Sequencing Platform"/>
            <person name="Earl A."/>
            <person name="Ward D."/>
            <person name="Feldgarden M."/>
            <person name="Gevers D."/>
            <person name="Daigneault M."/>
            <person name="Sibley C.D."/>
            <person name="White A."/>
            <person name="Strauss J."/>
            <person name="Allen-Vercoe E."/>
            <person name="Young S.K."/>
            <person name="Zeng Q."/>
            <person name="Gargeya S."/>
            <person name="Fitzgerald M."/>
            <person name="Haas B."/>
            <person name="Abouelleil A."/>
            <person name="Alvarado L."/>
            <person name="Arachchi H.M."/>
            <person name="Berlin A."/>
            <person name="Brown A."/>
            <person name="Chapman S.B."/>
            <person name="Chen Z."/>
            <person name="Dunbar C."/>
            <person name="Freedman E."/>
            <person name="Gearin G."/>
            <person name="Gellesch M."/>
            <person name="Goldberg J."/>
            <person name="Griggs A."/>
            <person name="Gujja S."/>
            <person name="Heilman E."/>
            <person name="Heiman D."/>
            <person name="Howarth C."/>
            <person name="Larson L."/>
            <person name="Lui A."/>
            <person name="MacDonald P.J.P."/>
            <person name="Mehta T."/>
            <person name="Montmayeur A."/>
            <person name="Murphy C."/>
            <person name="Neiman D."/>
            <person name="Pearson M."/>
            <person name="Priest M."/>
            <person name="Roberts A."/>
            <person name="Saif S."/>
            <person name="Shea T."/>
            <person name="Shenoy N."/>
            <person name="Sisk P."/>
            <person name="Stolte C."/>
            <person name="Sykes S."/>
            <person name="White J."/>
            <person name="Yandava C."/>
            <person name="Nusbaum C."/>
            <person name="Birren B."/>
        </authorList>
    </citation>
    <scope>NUCLEOTIDE SEQUENCE [LARGE SCALE GENOMIC DNA]</scope>
    <source>
        <strain evidence="3 4">29_1</strain>
    </source>
</reference>
<dbReference type="RefSeq" id="WP_008788558.1">
    <property type="nucleotide sequence ID" value="NZ_AKCB01000003.1"/>
</dbReference>
<keyword evidence="4" id="KW-1185">Reference proteome</keyword>
<accession>E7G9K4</accession>
<sequence>MNIVVCDDQLDYLNLIEKKIVQCFDEKEIPLNTYTYSNIKDLIDSVKKHSYQFAFIEMNIENGKGVEAAQLLRKANPACRVIFISDKYRQVQEAFQVHALEYLLKPIDTNKFKDVMNYALDWYRSQNIKFVVPIRDIARKRVFSVDEIKYVETYYNDLEIVTVNEEHFMTHVKNRYKLRPALRVRWFIQVNQSVLINMKCLDFLTDRNAILKTREVFSTSKGMLIQNHLEFEEFLRKQRK</sequence>
<dbReference type="SUPFAM" id="SSF52172">
    <property type="entry name" value="CheY-like"/>
    <property type="match status" value="1"/>
</dbReference>
<dbReference type="STRING" id="100884.GCA_000269565_03291"/>
<evidence type="ECO:0000259" key="2">
    <source>
        <dbReference type="PROSITE" id="PS50110"/>
    </source>
</evidence>